<evidence type="ECO:0000313" key="3">
    <source>
        <dbReference type="Proteomes" id="UP000265520"/>
    </source>
</evidence>
<dbReference type="AlphaFoldDB" id="A0A392Q408"/>
<feature type="region of interest" description="Disordered" evidence="1">
    <location>
        <begin position="127"/>
        <end position="149"/>
    </location>
</feature>
<accession>A0A392Q408</accession>
<reference evidence="2 3" key="1">
    <citation type="journal article" date="2018" name="Front. Plant Sci.">
        <title>Red Clover (Trifolium pratense) and Zigzag Clover (T. medium) - A Picture of Genomic Similarities and Differences.</title>
        <authorList>
            <person name="Dluhosova J."/>
            <person name="Istvanek J."/>
            <person name="Nedelnik J."/>
            <person name="Repkova J."/>
        </authorList>
    </citation>
    <scope>NUCLEOTIDE SEQUENCE [LARGE SCALE GENOMIC DNA]</scope>
    <source>
        <strain evidence="3">cv. 10/8</strain>
        <tissue evidence="2">Leaf</tissue>
    </source>
</reference>
<dbReference type="EMBL" id="LXQA010109514">
    <property type="protein sequence ID" value="MCI18296.1"/>
    <property type="molecule type" value="Genomic_DNA"/>
</dbReference>
<name>A0A392Q408_9FABA</name>
<sequence length="149" mass="16581">MAEKMYKTVDGDSKDASATNAGKSLIMTSMEAIFSNAIKKVVDLSYEQEMTEMDDSRKSLYTTIVNDTLKNLKGEVSETSAYFVFQSLQQLLHFTLEEMTGKLLEQSPSATLNEGMESLTRDLNVARVTGEEDKPRSAVSCEPSYVPRD</sequence>
<protein>
    <submittedName>
        <fullName evidence="2">Putative E3 ubiquitin-protein ligase RF298-like</fullName>
    </submittedName>
</protein>
<dbReference type="InterPro" id="IPR046934">
    <property type="entry name" value="PIR2-like"/>
</dbReference>
<feature type="non-terminal residue" evidence="2">
    <location>
        <position position="149"/>
    </location>
</feature>
<dbReference type="Proteomes" id="UP000265520">
    <property type="component" value="Unassembled WGS sequence"/>
</dbReference>
<organism evidence="2 3">
    <name type="scientific">Trifolium medium</name>
    <dbReference type="NCBI Taxonomy" id="97028"/>
    <lineage>
        <taxon>Eukaryota</taxon>
        <taxon>Viridiplantae</taxon>
        <taxon>Streptophyta</taxon>
        <taxon>Embryophyta</taxon>
        <taxon>Tracheophyta</taxon>
        <taxon>Spermatophyta</taxon>
        <taxon>Magnoliopsida</taxon>
        <taxon>eudicotyledons</taxon>
        <taxon>Gunneridae</taxon>
        <taxon>Pentapetalae</taxon>
        <taxon>rosids</taxon>
        <taxon>fabids</taxon>
        <taxon>Fabales</taxon>
        <taxon>Fabaceae</taxon>
        <taxon>Papilionoideae</taxon>
        <taxon>50 kb inversion clade</taxon>
        <taxon>NPAAA clade</taxon>
        <taxon>Hologalegina</taxon>
        <taxon>IRL clade</taxon>
        <taxon>Trifolieae</taxon>
        <taxon>Trifolium</taxon>
    </lineage>
</organism>
<evidence type="ECO:0000313" key="2">
    <source>
        <dbReference type="EMBL" id="MCI18296.1"/>
    </source>
</evidence>
<dbReference type="PANTHER" id="PTHR46405">
    <property type="entry name" value="OS05G0141500 PROTEIN"/>
    <property type="match status" value="1"/>
</dbReference>
<evidence type="ECO:0000256" key="1">
    <source>
        <dbReference type="SAM" id="MobiDB-lite"/>
    </source>
</evidence>
<keyword evidence="3" id="KW-1185">Reference proteome</keyword>
<comment type="caution">
    <text evidence="2">The sequence shown here is derived from an EMBL/GenBank/DDBJ whole genome shotgun (WGS) entry which is preliminary data.</text>
</comment>
<dbReference type="PANTHER" id="PTHR46405:SF4">
    <property type="entry name" value="E3 UBIQUITIN-PROTEIN LIGASE RF298-RELATED"/>
    <property type="match status" value="1"/>
</dbReference>
<proteinExistence type="predicted"/>